<protein>
    <recommendedName>
        <fullName evidence="4">InaF motif containing 2</fullName>
    </recommendedName>
</protein>
<evidence type="ECO:0008006" key="4">
    <source>
        <dbReference type="Google" id="ProtNLM"/>
    </source>
</evidence>
<keyword evidence="3" id="KW-1185">Reference proteome</keyword>
<dbReference type="AlphaFoldDB" id="A0AAV2QDC8"/>
<organism evidence="2 3">
    <name type="scientific">Meganyctiphanes norvegica</name>
    <name type="common">Northern krill</name>
    <name type="synonym">Thysanopoda norvegica</name>
    <dbReference type="NCBI Taxonomy" id="48144"/>
    <lineage>
        <taxon>Eukaryota</taxon>
        <taxon>Metazoa</taxon>
        <taxon>Ecdysozoa</taxon>
        <taxon>Arthropoda</taxon>
        <taxon>Crustacea</taxon>
        <taxon>Multicrustacea</taxon>
        <taxon>Malacostraca</taxon>
        <taxon>Eumalacostraca</taxon>
        <taxon>Eucarida</taxon>
        <taxon>Euphausiacea</taxon>
        <taxon>Euphausiidae</taxon>
        <taxon>Meganyctiphanes</taxon>
    </lineage>
</organism>
<comment type="caution">
    <text evidence="2">The sequence shown here is derived from an EMBL/GenBank/DDBJ whole genome shotgun (WGS) entry which is preliminary data.</text>
</comment>
<dbReference type="EMBL" id="CAXKWB010005195">
    <property type="protein sequence ID" value="CAL4077243.1"/>
    <property type="molecule type" value="Genomic_DNA"/>
</dbReference>
<keyword evidence="1" id="KW-0812">Transmembrane</keyword>
<sequence length="105" mass="10847">MTGSSQSREALSMEMSNSAAGVSFGKKNGCYVNRSVAVLLGVLFISAMAATGLLVYYYAPQVRESTGLGVPDGPSQSGTSYNPVVPAQIKIVPTTTEAPPSTTEV</sequence>
<keyword evidence="1" id="KW-0472">Membrane</keyword>
<name>A0AAV2QDC8_MEGNR</name>
<feature type="transmembrane region" description="Helical" evidence="1">
    <location>
        <begin position="36"/>
        <end position="59"/>
    </location>
</feature>
<feature type="non-terminal residue" evidence="2">
    <location>
        <position position="105"/>
    </location>
</feature>
<keyword evidence="1" id="KW-1133">Transmembrane helix</keyword>
<gene>
    <name evidence="2" type="ORF">MNOR_LOCUS10361</name>
</gene>
<evidence type="ECO:0000313" key="2">
    <source>
        <dbReference type="EMBL" id="CAL4077243.1"/>
    </source>
</evidence>
<reference evidence="2 3" key="1">
    <citation type="submission" date="2024-05" db="EMBL/GenBank/DDBJ databases">
        <authorList>
            <person name="Wallberg A."/>
        </authorList>
    </citation>
    <scope>NUCLEOTIDE SEQUENCE [LARGE SCALE GENOMIC DNA]</scope>
</reference>
<accession>A0AAV2QDC8</accession>
<dbReference type="Proteomes" id="UP001497623">
    <property type="component" value="Unassembled WGS sequence"/>
</dbReference>
<evidence type="ECO:0000256" key="1">
    <source>
        <dbReference type="SAM" id="Phobius"/>
    </source>
</evidence>
<evidence type="ECO:0000313" key="3">
    <source>
        <dbReference type="Proteomes" id="UP001497623"/>
    </source>
</evidence>
<proteinExistence type="predicted"/>